<evidence type="ECO:0000256" key="1">
    <source>
        <dbReference type="ARBA" id="ARBA00022603"/>
    </source>
</evidence>
<dbReference type="PANTHER" id="PTHR10509">
    <property type="entry name" value="O-METHYLTRANSFERASE-RELATED"/>
    <property type="match status" value="1"/>
</dbReference>
<protein>
    <recommendedName>
        <fullName evidence="7">O-methyltransferase</fullName>
    </recommendedName>
</protein>
<proteinExistence type="inferred from homology"/>
<gene>
    <name evidence="5" type="ORF">GSI_13667</name>
</gene>
<comment type="caution">
    <text evidence="5">The sequence shown here is derived from an EMBL/GenBank/DDBJ whole genome shotgun (WGS) entry which is preliminary data.</text>
</comment>
<dbReference type="PANTHER" id="PTHR10509:SF14">
    <property type="entry name" value="CAFFEOYL-COA O-METHYLTRANSFERASE 3-RELATED"/>
    <property type="match status" value="1"/>
</dbReference>
<dbReference type="InterPro" id="IPR002935">
    <property type="entry name" value="SAM_O-MeTrfase"/>
</dbReference>
<reference evidence="5 6" key="1">
    <citation type="journal article" date="2015" name="Sci. Rep.">
        <title>Chromosome-level genome map provides insights into diverse defense mechanisms in the medicinal fungus Ganoderma sinense.</title>
        <authorList>
            <person name="Zhu Y."/>
            <person name="Xu J."/>
            <person name="Sun C."/>
            <person name="Zhou S."/>
            <person name="Xu H."/>
            <person name="Nelson D.R."/>
            <person name="Qian J."/>
            <person name="Song J."/>
            <person name="Luo H."/>
            <person name="Xiang L."/>
            <person name="Li Y."/>
            <person name="Xu Z."/>
            <person name="Ji A."/>
            <person name="Wang L."/>
            <person name="Lu S."/>
            <person name="Hayward A."/>
            <person name="Sun W."/>
            <person name="Li X."/>
            <person name="Schwartz D.C."/>
            <person name="Wang Y."/>
            <person name="Chen S."/>
        </authorList>
    </citation>
    <scope>NUCLEOTIDE SEQUENCE [LARGE SCALE GENOMIC DNA]</scope>
    <source>
        <strain evidence="5 6">ZZ0214-1</strain>
    </source>
</reference>
<dbReference type="InterPro" id="IPR050362">
    <property type="entry name" value="Cation-dep_OMT"/>
</dbReference>
<dbReference type="Pfam" id="PF01596">
    <property type="entry name" value="Methyltransf_3"/>
    <property type="match status" value="1"/>
</dbReference>
<evidence type="ECO:0000256" key="3">
    <source>
        <dbReference type="ARBA" id="ARBA00022691"/>
    </source>
</evidence>
<dbReference type="SUPFAM" id="SSF53335">
    <property type="entry name" value="S-adenosyl-L-methionine-dependent methyltransferases"/>
    <property type="match status" value="1"/>
</dbReference>
<dbReference type="GO" id="GO:0008757">
    <property type="term" value="F:S-adenosylmethionine-dependent methyltransferase activity"/>
    <property type="evidence" value="ECO:0007669"/>
    <property type="project" value="TreeGrafter"/>
</dbReference>
<dbReference type="Proteomes" id="UP000230002">
    <property type="component" value="Unassembled WGS sequence"/>
</dbReference>
<keyword evidence="3" id="KW-0949">S-adenosyl-L-methionine</keyword>
<name>A0A2G8RQX5_9APHY</name>
<dbReference type="PROSITE" id="PS51682">
    <property type="entry name" value="SAM_OMT_I"/>
    <property type="match status" value="1"/>
</dbReference>
<accession>A0A2G8RQX5</accession>
<dbReference type="Gene3D" id="3.40.50.150">
    <property type="entry name" value="Vaccinia Virus protein VP39"/>
    <property type="match status" value="1"/>
</dbReference>
<keyword evidence="6" id="KW-1185">Reference proteome</keyword>
<evidence type="ECO:0000256" key="4">
    <source>
        <dbReference type="ARBA" id="ARBA00023453"/>
    </source>
</evidence>
<dbReference type="STRING" id="1077348.A0A2G8RQX5"/>
<dbReference type="EMBL" id="AYKW01000067">
    <property type="protein sequence ID" value="PIL23916.1"/>
    <property type="molecule type" value="Genomic_DNA"/>
</dbReference>
<dbReference type="GO" id="GO:0032259">
    <property type="term" value="P:methylation"/>
    <property type="evidence" value="ECO:0007669"/>
    <property type="project" value="UniProtKB-KW"/>
</dbReference>
<comment type="similarity">
    <text evidence="4">Belongs to the class I-like SAM-binding methyltransferase superfamily. Cation-dependent O-methyltransferase family.</text>
</comment>
<dbReference type="OrthoDB" id="10251242at2759"/>
<evidence type="ECO:0000313" key="6">
    <source>
        <dbReference type="Proteomes" id="UP000230002"/>
    </source>
</evidence>
<dbReference type="InterPro" id="IPR029063">
    <property type="entry name" value="SAM-dependent_MTases_sf"/>
</dbReference>
<keyword evidence="2" id="KW-0808">Transferase</keyword>
<evidence type="ECO:0008006" key="7">
    <source>
        <dbReference type="Google" id="ProtNLM"/>
    </source>
</evidence>
<keyword evidence="1" id="KW-0489">Methyltransferase</keyword>
<dbReference type="AlphaFoldDB" id="A0A2G8RQX5"/>
<evidence type="ECO:0000313" key="5">
    <source>
        <dbReference type="EMBL" id="PIL23916.1"/>
    </source>
</evidence>
<sequence>MCRCSAIWLARALPADGELVTLELKEKHAEIAQENIDHAGLTSKVKIIIGPAVESLERIPTEPQFDLAFIDADKQNNAAYFIEAERLVRKGGVIIVDNVVRRGRVADPTNTDSFTLGVRKLLEHLKGSKNIEATTIATVGEKGWDGFTYAIRL</sequence>
<dbReference type="GO" id="GO:0008171">
    <property type="term" value="F:O-methyltransferase activity"/>
    <property type="evidence" value="ECO:0007669"/>
    <property type="project" value="InterPro"/>
</dbReference>
<evidence type="ECO:0000256" key="2">
    <source>
        <dbReference type="ARBA" id="ARBA00022679"/>
    </source>
</evidence>
<organism evidence="5 6">
    <name type="scientific">Ganoderma sinense ZZ0214-1</name>
    <dbReference type="NCBI Taxonomy" id="1077348"/>
    <lineage>
        <taxon>Eukaryota</taxon>
        <taxon>Fungi</taxon>
        <taxon>Dikarya</taxon>
        <taxon>Basidiomycota</taxon>
        <taxon>Agaricomycotina</taxon>
        <taxon>Agaricomycetes</taxon>
        <taxon>Polyporales</taxon>
        <taxon>Polyporaceae</taxon>
        <taxon>Ganoderma</taxon>
    </lineage>
</organism>